<keyword evidence="3" id="KW-1185">Reference proteome</keyword>
<reference evidence="2 3" key="1">
    <citation type="submission" date="2015-05" db="EMBL/GenBank/DDBJ databases">
        <title>Distinctive expansion of gene families associated with plant cell wall degradation and secondary metabolism in the genomes of grapevine trunk pathogens.</title>
        <authorList>
            <person name="Lawrence D.P."/>
            <person name="Travadon R."/>
            <person name="Rolshausen P.E."/>
            <person name="Baumgartner K."/>
        </authorList>
    </citation>
    <scope>NUCLEOTIDE SEQUENCE [LARGE SCALE GENOMIC DNA]</scope>
    <source>
        <strain evidence="2">UCRPC4</strain>
    </source>
</reference>
<dbReference type="PANTHER" id="PTHR28250:SF1">
    <property type="entry name" value="CYTOCHROME B PRE-MRNA-PROCESSING PROTEIN 6"/>
    <property type="match status" value="1"/>
</dbReference>
<dbReference type="EMBL" id="LCWF01000179">
    <property type="protein sequence ID" value="KKY15647.1"/>
    <property type="molecule type" value="Genomic_DNA"/>
</dbReference>
<accession>A0A0G2DXK8</accession>
<protein>
    <submittedName>
        <fullName evidence="2">Uncharacterized protein</fullName>
    </submittedName>
</protein>
<dbReference type="Pfam" id="PF20180">
    <property type="entry name" value="UQCC2_CBP6"/>
    <property type="match status" value="1"/>
</dbReference>
<feature type="compositionally biased region" description="Polar residues" evidence="1">
    <location>
        <begin position="10"/>
        <end position="20"/>
    </location>
</feature>
<evidence type="ECO:0000256" key="1">
    <source>
        <dbReference type="SAM" id="MobiDB-lite"/>
    </source>
</evidence>
<dbReference type="AlphaFoldDB" id="A0A0G2DXK8"/>
<evidence type="ECO:0000313" key="2">
    <source>
        <dbReference type="EMBL" id="KKY15647.1"/>
    </source>
</evidence>
<sequence length="112" mass="13221">MRKRLDNRLKPTNTDTSRAAATNVKGNEALVTAVKEEATPTWNEAKELEQANVLYSLLENRYMNQYPIPETLRYPQSKPTHYDDILREFEEAPDRTWLQRLWLRMKGSVRLQ</sequence>
<feature type="region of interest" description="Disordered" evidence="1">
    <location>
        <begin position="1"/>
        <end position="21"/>
    </location>
</feature>
<evidence type="ECO:0000313" key="3">
    <source>
        <dbReference type="Proteomes" id="UP000053317"/>
    </source>
</evidence>
<dbReference type="GO" id="GO:0034551">
    <property type="term" value="P:mitochondrial respiratory chain complex III assembly"/>
    <property type="evidence" value="ECO:0007669"/>
    <property type="project" value="TreeGrafter"/>
</dbReference>
<dbReference type="GO" id="GO:0061671">
    <property type="term" value="C:Cbp3p-Cbp6 complex"/>
    <property type="evidence" value="ECO:0007669"/>
    <property type="project" value="InterPro"/>
</dbReference>
<proteinExistence type="predicted"/>
<dbReference type="OrthoDB" id="2107880at2759"/>
<dbReference type="GO" id="GO:0043022">
    <property type="term" value="F:ribosome binding"/>
    <property type="evidence" value="ECO:0007669"/>
    <property type="project" value="InterPro"/>
</dbReference>
<dbReference type="PANTHER" id="PTHR28250">
    <property type="entry name" value="CYTOCHROME B PRE-MRNA-PROCESSING PROTEIN 6"/>
    <property type="match status" value="1"/>
</dbReference>
<comment type="caution">
    <text evidence="2">The sequence shown here is derived from an EMBL/GenBank/DDBJ whole genome shotgun (WGS) entry which is preliminary data.</text>
</comment>
<name>A0A0G2DXK8_PHACM</name>
<dbReference type="Proteomes" id="UP000053317">
    <property type="component" value="Unassembled WGS sequence"/>
</dbReference>
<gene>
    <name evidence="2" type="ORF">UCRPC4_g06212</name>
</gene>
<reference evidence="2 3" key="2">
    <citation type="submission" date="2015-05" db="EMBL/GenBank/DDBJ databases">
        <authorList>
            <person name="Morales-Cruz A."/>
            <person name="Amrine K.C."/>
            <person name="Cantu D."/>
        </authorList>
    </citation>
    <scope>NUCLEOTIDE SEQUENCE [LARGE SCALE GENOMIC DNA]</scope>
    <source>
        <strain evidence="2">UCRPC4</strain>
    </source>
</reference>
<dbReference type="InterPro" id="IPR037653">
    <property type="entry name" value="Cbp6"/>
</dbReference>
<organism evidence="2 3">
    <name type="scientific">Phaeomoniella chlamydospora</name>
    <name type="common">Phaeoacremonium chlamydosporum</name>
    <dbReference type="NCBI Taxonomy" id="158046"/>
    <lineage>
        <taxon>Eukaryota</taxon>
        <taxon>Fungi</taxon>
        <taxon>Dikarya</taxon>
        <taxon>Ascomycota</taxon>
        <taxon>Pezizomycotina</taxon>
        <taxon>Eurotiomycetes</taxon>
        <taxon>Chaetothyriomycetidae</taxon>
        <taxon>Phaeomoniellales</taxon>
        <taxon>Phaeomoniellaceae</taxon>
        <taxon>Phaeomoniella</taxon>
    </lineage>
</organism>